<dbReference type="InterPro" id="IPR017439">
    <property type="entry name" value="Amidohydrolase"/>
</dbReference>
<dbReference type="Pfam" id="PF07687">
    <property type="entry name" value="M20_dimer"/>
    <property type="match status" value="1"/>
</dbReference>
<dbReference type="RefSeq" id="WP_274198653.1">
    <property type="nucleotide sequence ID" value="NZ_JAQZAO010000001.1"/>
</dbReference>
<dbReference type="EMBL" id="JAQZAO010000001">
    <property type="protein sequence ID" value="MDD7964106.1"/>
    <property type="molecule type" value="Genomic_DNA"/>
</dbReference>
<sequence>MTRPVAAVPTSQVDPALRAALDAELDAAVALRHALHRDPRLSGDEADSRDLVLDAVADLVPVSAVGEPVAGTGTMLRLGPPATAGVPAVAVRAELDALPVVERTGLPFSATGRAAHVCGHDVHVAALVAVVRALARVGGDRVPAPLLAVFQPREEKAPSGAADVAADPGFVAHRVGAVLGVHVQPELPRGTVSVRGGPVNASADEIEIEVHGRGGHGGYPHRTRDPVLALAQVVASVHHIVSRRVDPMTAGVITIGQVEAGSAPNVVPETATARGTVRALDADRDELLAAVREVVEGTARAYGCEATLTVVPNEPAVVNDEALARTVARALGPRRVDDRADGDGHAEPGPTGLVLDTTFRSCGADDFSHYGEVLPTLMLFVGTTAAGTTPGSGPGLHHPEFSPDDAMVGEVARALLAAVTAAGAALAAPADGTVETTAATTPAPHPGPTPGPVPAAPPHPGAESP</sequence>
<dbReference type="Gene3D" id="3.40.630.10">
    <property type="entry name" value="Zn peptidases"/>
    <property type="match status" value="1"/>
</dbReference>
<proteinExistence type="predicted"/>
<dbReference type="Gene3D" id="3.30.70.360">
    <property type="match status" value="1"/>
</dbReference>
<comment type="caution">
    <text evidence="3">The sequence shown here is derived from an EMBL/GenBank/DDBJ whole genome shotgun (WGS) entry which is preliminary data.</text>
</comment>
<dbReference type="InterPro" id="IPR036264">
    <property type="entry name" value="Bact_exopeptidase_dim_dom"/>
</dbReference>
<dbReference type="InterPro" id="IPR002933">
    <property type="entry name" value="Peptidase_M20"/>
</dbReference>
<feature type="region of interest" description="Disordered" evidence="1">
    <location>
        <begin position="425"/>
        <end position="465"/>
    </location>
</feature>
<evidence type="ECO:0000256" key="1">
    <source>
        <dbReference type="SAM" id="MobiDB-lite"/>
    </source>
</evidence>
<feature type="compositionally biased region" description="Pro residues" evidence="1">
    <location>
        <begin position="443"/>
        <end position="465"/>
    </location>
</feature>
<evidence type="ECO:0000313" key="3">
    <source>
        <dbReference type="EMBL" id="MDD7964106.1"/>
    </source>
</evidence>
<dbReference type="SUPFAM" id="SSF53187">
    <property type="entry name" value="Zn-dependent exopeptidases"/>
    <property type="match status" value="1"/>
</dbReference>
<dbReference type="Proteomes" id="UP001300763">
    <property type="component" value="Unassembled WGS sequence"/>
</dbReference>
<dbReference type="PANTHER" id="PTHR11014">
    <property type="entry name" value="PEPTIDASE M20 FAMILY MEMBER"/>
    <property type="match status" value="1"/>
</dbReference>
<gene>
    <name evidence="3" type="ORF">PGB27_01975</name>
</gene>
<feature type="compositionally biased region" description="Low complexity" evidence="1">
    <location>
        <begin position="425"/>
        <end position="442"/>
    </location>
</feature>
<reference evidence="3 4" key="1">
    <citation type="submission" date="2023-02" db="EMBL/GenBank/DDBJ databases">
        <title>Genome sequencing required for Actinomycetospora new species description.</title>
        <authorList>
            <person name="Saimee Y."/>
            <person name="Duangmal K."/>
        </authorList>
    </citation>
    <scope>NUCLEOTIDE SEQUENCE [LARGE SCALE GENOMIC DNA]</scope>
    <source>
        <strain evidence="3 4">DW7H6</strain>
    </source>
</reference>
<protein>
    <submittedName>
        <fullName evidence="3">Amidohydrolase</fullName>
    </submittedName>
</protein>
<dbReference type="Pfam" id="PF01546">
    <property type="entry name" value="Peptidase_M20"/>
    <property type="match status" value="1"/>
</dbReference>
<dbReference type="InterPro" id="IPR011650">
    <property type="entry name" value="Peptidase_M20_dimer"/>
</dbReference>
<name>A0ABT5SMP3_9PSEU</name>
<keyword evidence="4" id="KW-1185">Reference proteome</keyword>
<accession>A0ABT5SMP3</accession>
<dbReference type="NCBIfam" id="TIGR01891">
    <property type="entry name" value="amidohydrolases"/>
    <property type="match status" value="1"/>
</dbReference>
<evidence type="ECO:0000259" key="2">
    <source>
        <dbReference type="Pfam" id="PF07687"/>
    </source>
</evidence>
<organism evidence="3 4">
    <name type="scientific">Actinomycetospora lemnae</name>
    <dbReference type="NCBI Taxonomy" id="3019891"/>
    <lineage>
        <taxon>Bacteria</taxon>
        <taxon>Bacillati</taxon>
        <taxon>Actinomycetota</taxon>
        <taxon>Actinomycetes</taxon>
        <taxon>Pseudonocardiales</taxon>
        <taxon>Pseudonocardiaceae</taxon>
        <taxon>Actinomycetospora</taxon>
    </lineage>
</organism>
<feature type="domain" description="Peptidase M20 dimerisation" evidence="2">
    <location>
        <begin position="205"/>
        <end position="300"/>
    </location>
</feature>
<evidence type="ECO:0000313" key="4">
    <source>
        <dbReference type="Proteomes" id="UP001300763"/>
    </source>
</evidence>
<dbReference type="SUPFAM" id="SSF55031">
    <property type="entry name" value="Bacterial exopeptidase dimerisation domain"/>
    <property type="match status" value="1"/>
</dbReference>
<dbReference type="PANTHER" id="PTHR11014:SF63">
    <property type="entry name" value="METALLOPEPTIDASE, PUTATIVE (AFU_ORTHOLOGUE AFUA_6G09600)-RELATED"/>
    <property type="match status" value="1"/>
</dbReference>